<sequence>MKEGNHVLKHSSWTNRRKRLASRAGRCAPIGWTMCGYVLPGAERYRVLGRGQSSWRGTVADHYSVEQTDAEIPEWVALGKVELKVVRGCTDSGLRYLNLYVKHLGRAGFVVGGLLGEDDHEDVMVPPEACATRLALVDYVEAGLKAPSVASVAVATLA</sequence>
<evidence type="ECO:0000313" key="2">
    <source>
        <dbReference type="Proteomes" id="UP001189429"/>
    </source>
</evidence>
<gene>
    <name evidence="1" type="ORF">PCOR1329_LOCUS7224</name>
</gene>
<dbReference type="Proteomes" id="UP001189429">
    <property type="component" value="Unassembled WGS sequence"/>
</dbReference>
<accession>A0ABN9PYU1</accession>
<name>A0ABN9PYU1_9DINO</name>
<comment type="caution">
    <text evidence="1">The sequence shown here is derived from an EMBL/GenBank/DDBJ whole genome shotgun (WGS) entry which is preliminary data.</text>
</comment>
<proteinExistence type="predicted"/>
<reference evidence="1" key="1">
    <citation type="submission" date="2023-10" db="EMBL/GenBank/DDBJ databases">
        <authorList>
            <person name="Chen Y."/>
            <person name="Shah S."/>
            <person name="Dougan E. K."/>
            <person name="Thang M."/>
            <person name="Chan C."/>
        </authorList>
    </citation>
    <scope>NUCLEOTIDE SEQUENCE [LARGE SCALE GENOMIC DNA]</scope>
</reference>
<dbReference type="EMBL" id="CAUYUJ010001958">
    <property type="protein sequence ID" value="CAK0798493.1"/>
    <property type="molecule type" value="Genomic_DNA"/>
</dbReference>
<evidence type="ECO:0000313" key="1">
    <source>
        <dbReference type="EMBL" id="CAK0798493.1"/>
    </source>
</evidence>
<protein>
    <submittedName>
        <fullName evidence="1">Uncharacterized protein</fullName>
    </submittedName>
</protein>
<keyword evidence="2" id="KW-1185">Reference proteome</keyword>
<organism evidence="1 2">
    <name type="scientific">Prorocentrum cordatum</name>
    <dbReference type="NCBI Taxonomy" id="2364126"/>
    <lineage>
        <taxon>Eukaryota</taxon>
        <taxon>Sar</taxon>
        <taxon>Alveolata</taxon>
        <taxon>Dinophyceae</taxon>
        <taxon>Prorocentrales</taxon>
        <taxon>Prorocentraceae</taxon>
        <taxon>Prorocentrum</taxon>
    </lineage>
</organism>